<dbReference type="SUPFAM" id="SSF102114">
    <property type="entry name" value="Radical SAM enzymes"/>
    <property type="match status" value="1"/>
</dbReference>
<evidence type="ECO:0000313" key="8">
    <source>
        <dbReference type="EMBL" id="MCX7570046.1"/>
    </source>
</evidence>
<dbReference type="InterPro" id="IPR023885">
    <property type="entry name" value="4Fe4S-binding_SPASM_dom"/>
</dbReference>
<sequence>MADSAHYKPSRFNFKTRNENGDLVVYNSYTGVVGVVPEEDQATVEAALKPQAVLTELDGILADLKEGGLLVAAEEDEFAKADDLHRELFERDDLFELTIMPTEECNFRCVYCYEDFAVKEMKPEIREGIKNLVAERAPHIKYLNISWFGGEPTEAPDVILELSAYFLELCEKYGIQYSSAMTTNGYNLKPDLFKKLVDDCRITSYNITLDGCGEEHDKRRIKKGGGATFETILSNLKAMKETDYEYHCQLRTNFDKNSLDEVPRLMDYLLDVFDGDPRFPVYYRNIGKWGGPNDESLEVCDGSQGIKEMFSLHKKAKDKGLSLAVIENIIAPHSHVCYAALPFHFVIGANGLVRKCTVALDLAENHVGQLDETGNLNLNEERFNLWVEANETVDSGCQKCFFRPSCQGAACPLERIQNGIQPCPPTKTHMKYALDVLTS</sequence>
<reference evidence="8 9" key="1">
    <citation type="submission" date="2022-11" db="EMBL/GenBank/DDBJ databases">
        <title>Study of microbial diversity in lake waters.</title>
        <authorList>
            <person name="Zhang J."/>
        </authorList>
    </citation>
    <scope>NUCLEOTIDE SEQUENCE [LARGE SCALE GENOMIC DNA]</scope>
    <source>
        <strain evidence="8 9">DT12</strain>
    </source>
</reference>
<accession>A0ABT3WZH8</accession>
<evidence type="ECO:0000259" key="7">
    <source>
        <dbReference type="Pfam" id="PF04055"/>
    </source>
</evidence>
<dbReference type="InterPro" id="IPR007197">
    <property type="entry name" value="rSAM"/>
</dbReference>
<dbReference type="InterPro" id="IPR058240">
    <property type="entry name" value="rSAM_sf"/>
</dbReference>
<evidence type="ECO:0000313" key="9">
    <source>
        <dbReference type="Proteomes" id="UP001208017"/>
    </source>
</evidence>
<name>A0ABT3WZH8_9BACL</name>
<proteinExistence type="predicted"/>
<dbReference type="EMBL" id="JAPMLT010000003">
    <property type="protein sequence ID" value="MCX7570046.1"/>
    <property type="molecule type" value="Genomic_DNA"/>
</dbReference>
<evidence type="ECO:0000256" key="2">
    <source>
        <dbReference type="ARBA" id="ARBA00022485"/>
    </source>
</evidence>
<keyword evidence="3" id="KW-0949">S-adenosyl-L-methionine</keyword>
<keyword evidence="2" id="KW-0004">4Fe-4S</keyword>
<keyword evidence="6" id="KW-0411">Iron-sulfur</keyword>
<evidence type="ECO:0000256" key="1">
    <source>
        <dbReference type="ARBA" id="ARBA00001966"/>
    </source>
</evidence>
<evidence type="ECO:0000256" key="5">
    <source>
        <dbReference type="ARBA" id="ARBA00023004"/>
    </source>
</evidence>
<dbReference type="Gene3D" id="3.20.20.70">
    <property type="entry name" value="Aldolase class I"/>
    <property type="match status" value="1"/>
</dbReference>
<keyword evidence="4" id="KW-0479">Metal-binding</keyword>
<dbReference type="NCBIfam" id="TIGR04085">
    <property type="entry name" value="rSAM_more_4Fe4S"/>
    <property type="match status" value="1"/>
</dbReference>
<organism evidence="8 9">
    <name type="scientific">Tumebacillus lacus</name>
    <dbReference type="NCBI Taxonomy" id="2995335"/>
    <lineage>
        <taxon>Bacteria</taxon>
        <taxon>Bacillati</taxon>
        <taxon>Bacillota</taxon>
        <taxon>Bacilli</taxon>
        <taxon>Bacillales</taxon>
        <taxon>Alicyclobacillaceae</taxon>
        <taxon>Tumebacillus</taxon>
    </lineage>
</organism>
<comment type="cofactor">
    <cofactor evidence="1">
        <name>[4Fe-4S] cluster</name>
        <dbReference type="ChEBI" id="CHEBI:49883"/>
    </cofactor>
</comment>
<dbReference type="SFLD" id="SFLDS00029">
    <property type="entry name" value="Radical_SAM"/>
    <property type="match status" value="1"/>
</dbReference>
<gene>
    <name evidence="8" type="ORF">OS242_08720</name>
</gene>
<dbReference type="SFLD" id="SFLDG01067">
    <property type="entry name" value="SPASM/twitch_domain_containing"/>
    <property type="match status" value="1"/>
</dbReference>
<dbReference type="Pfam" id="PF04055">
    <property type="entry name" value="Radical_SAM"/>
    <property type="match status" value="1"/>
</dbReference>
<dbReference type="RefSeq" id="WP_267151289.1">
    <property type="nucleotide sequence ID" value="NZ_JAPMLT010000003.1"/>
</dbReference>
<evidence type="ECO:0000256" key="4">
    <source>
        <dbReference type="ARBA" id="ARBA00022723"/>
    </source>
</evidence>
<comment type="caution">
    <text evidence="8">The sequence shown here is derived from an EMBL/GenBank/DDBJ whole genome shotgun (WGS) entry which is preliminary data.</text>
</comment>
<evidence type="ECO:0000256" key="3">
    <source>
        <dbReference type="ARBA" id="ARBA00022691"/>
    </source>
</evidence>
<evidence type="ECO:0000256" key="6">
    <source>
        <dbReference type="ARBA" id="ARBA00023014"/>
    </source>
</evidence>
<dbReference type="PANTHER" id="PTHR43787:SF3">
    <property type="entry name" value="ARYLSULFATASE REGULATORY PROTEIN"/>
    <property type="match status" value="1"/>
</dbReference>
<dbReference type="PANTHER" id="PTHR43787">
    <property type="entry name" value="FEMO COFACTOR BIOSYNTHESIS PROTEIN NIFB-RELATED"/>
    <property type="match status" value="1"/>
</dbReference>
<dbReference type="CDD" id="cd01335">
    <property type="entry name" value="Radical_SAM"/>
    <property type="match status" value="1"/>
</dbReference>
<keyword evidence="5" id="KW-0408">Iron</keyword>
<keyword evidence="9" id="KW-1185">Reference proteome</keyword>
<dbReference type="Proteomes" id="UP001208017">
    <property type="component" value="Unassembled WGS sequence"/>
</dbReference>
<dbReference type="InterPro" id="IPR013785">
    <property type="entry name" value="Aldolase_TIM"/>
</dbReference>
<protein>
    <submittedName>
        <fullName evidence="8">Radical SAM protein</fullName>
    </submittedName>
</protein>
<feature type="domain" description="Radical SAM core" evidence="7">
    <location>
        <begin position="100"/>
        <end position="269"/>
    </location>
</feature>